<dbReference type="Proteomes" id="UP000663570">
    <property type="component" value="Chromosome"/>
</dbReference>
<keyword evidence="3" id="KW-1185">Reference proteome</keyword>
<dbReference type="PANTHER" id="PTHR13774:SF32">
    <property type="entry name" value="ANTISENSE-ENHANCING SEQUENCE 1"/>
    <property type="match status" value="1"/>
</dbReference>
<reference evidence="2 3" key="1">
    <citation type="submission" date="2021-02" db="EMBL/GenBank/DDBJ databases">
        <title>Niveibacterium changnyeongensis HC41.</title>
        <authorList>
            <person name="Kang M."/>
        </authorList>
    </citation>
    <scope>NUCLEOTIDE SEQUENCE [LARGE SCALE GENOMIC DNA]</scope>
    <source>
        <strain evidence="2 3">HC41</strain>
    </source>
</reference>
<gene>
    <name evidence="2" type="ORF">JY500_01645</name>
</gene>
<dbReference type="PANTHER" id="PTHR13774">
    <property type="entry name" value="PHENAZINE BIOSYNTHESIS PROTEIN"/>
    <property type="match status" value="1"/>
</dbReference>
<dbReference type="PIRSF" id="PIRSF016184">
    <property type="entry name" value="PhzC_PhzF"/>
    <property type="match status" value="1"/>
</dbReference>
<dbReference type="Gene3D" id="3.10.310.10">
    <property type="entry name" value="Diaminopimelate Epimerase, Chain A, domain 1"/>
    <property type="match status" value="2"/>
</dbReference>
<proteinExistence type="inferred from homology"/>
<comment type="similarity">
    <text evidence="1">Belongs to the PhzF family.</text>
</comment>
<evidence type="ECO:0000313" key="3">
    <source>
        <dbReference type="Proteomes" id="UP000663570"/>
    </source>
</evidence>
<sequence length="294" mass="31035">MHRYWLADVFTDRPFSGNPLAVFADGAAVDPGQMQAIAGELNLSETVFVLPPDDPAHTARVRIFTPASELPFAGHPTVGTALLLARFAAQPMADGEHLLVLEEGVGPVPVRVTVQGGQPVRAEFAAAQAPSFAPAPQRIAAMLGLSEDDILPRSSVASCGVPFLCVPLRNRAALARIVPNNAEMQTGLAGLAHGIYAYTEDLDRPTLLHARMFATGLGIVEDPATGSAAAALGGLLGTHDSRSEADLSWEISQGEDLGRPSRIVVTTEIRQRRVAAVRVAGQAVFMGEGQLFTY</sequence>
<protein>
    <submittedName>
        <fullName evidence="2">PhzF family phenazine biosynthesis protein</fullName>
    </submittedName>
</protein>
<dbReference type="EMBL" id="CP071060">
    <property type="protein sequence ID" value="QSI77385.1"/>
    <property type="molecule type" value="Genomic_DNA"/>
</dbReference>
<dbReference type="NCBIfam" id="TIGR00654">
    <property type="entry name" value="PhzF_family"/>
    <property type="match status" value="1"/>
</dbReference>
<dbReference type="Pfam" id="PF02567">
    <property type="entry name" value="PhzC-PhzF"/>
    <property type="match status" value="1"/>
</dbReference>
<evidence type="ECO:0000313" key="2">
    <source>
        <dbReference type="EMBL" id="QSI77385.1"/>
    </source>
</evidence>
<dbReference type="RefSeq" id="WP_206254842.1">
    <property type="nucleotide sequence ID" value="NZ_CP071060.1"/>
</dbReference>
<organism evidence="2 3">
    <name type="scientific">Niveibacterium microcysteis</name>
    <dbReference type="NCBI Taxonomy" id="2811415"/>
    <lineage>
        <taxon>Bacteria</taxon>
        <taxon>Pseudomonadati</taxon>
        <taxon>Pseudomonadota</taxon>
        <taxon>Betaproteobacteria</taxon>
        <taxon>Rhodocyclales</taxon>
        <taxon>Rhodocyclaceae</taxon>
        <taxon>Niveibacterium</taxon>
    </lineage>
</organism>
<name>A0ABX7M6L4_9RHOO</name>
<dbReference type="InterPro" id="IPR003719">
    <property type="entry name" value="Phenazine_PhzF-like"/>
</dbReference>
<evidence type="ECO:0000256" key="1">
    <source>
        <dbReference type="ARBA" id="ARBA00008270"/>
    </source>
</evidence>
<dbReference type="SUPFAM" id="SSF54506">
    <property type="entry name" value="Diaminopimelate epimerase-like"/>
    <property type="match status" value="1"/>
</dbReference>
<accession>A0ABX7M6L4</accession>